<accession>A0ACB7XAB7</accession>
<dbReference type="EMBL" id="CM037156">
    <property type="protein sequence ID" value="KAH7837732.1"/>
    <property type="molecule type" value="Genomic_DNA"/>
</dbReference>
<gene>
    <name evidence="1" type="ORF">Vadar_017375</name>
</gene>
<name>A0ACB7XAB7_9ERIC</name>
<proteinExistence type="predicted"/>
<keyword evidence="2" id="KW-1185">Reference proteome</keyword>
<dbReference type="Proteomes" id="UP000828048">
    <property type="component" value="Chromosome 6"/>
</dbReference>
<comment type="caution">
    <text evidence="1">The sequence shown here is derived from an EMBL/GenBank/DDBJ whole genome shotgun (WGS) entry which is preliminary data.</text>
</comment>
<protein>
    <submittedName>
        <fullName evidence="1">Uncharacterized protein</fullName>
    </submittedName>
</protein>
<organism evidence="1 2">
    <name type="scientific">Vaccinium darrowii</name>
    <dbReference type="NCBI Taxonomy" id="229202"/>
    <lineage>
        <taxon>Eukaryota</taxon>
        <taxon>Viridiplantae</taxon>
        <taxon>Streptophyta</taxon>
        <taxon>Embryophyta</taxon>
        <taxon>Tracheophyta</taxon>
        <taxon>Spermatophyta</taxon>
        <taxon>Magnoliopsida</taxon>
        <taxon>eudicotyledons</taxon>
        <taxon>Gunneridae</taxon>
        <taxon>Pentapetalae</taxon>
        <taxon>asterids</taxon>
        <taxon>Ericales</taxon>
        <taxon>Ericaceae</taxon>
        <taxon>Vaccinioideae</taxon>
        <taxon>Vaccinieae</taxon>
        <taxon>Vaccinium</taxon>
    </lineage>
</organism>
<reference evidence="1 2" key="1">
    <citation type="journal article" date="2021" name="Hortic Res">
        <title>High-quality reference genome and annotation aids understanding of berry development for evergreen blueberry (Vaccinium darrowii).</title>
        <authorList>
            <person name="Yu J."/>
            <person name="Hulse-Kemp A.M."/>
            <person name="Babiker E."/>
            <person name="Staton M."/>
        </authorList>
    </citation>
    <scope>NUCLEOTIDE SEQUENCE [LARGE SCALE GENOMIC DNA]</scope>
    <source>
        <strain evidence="2">cv. NJ 8807/NJ 8810</strain>
        <tissue evidence="1">Young leaf</tissue>
    </source>
</reference>
<evidence type="ECO:0000313" key="1">
    <source>
        <dbReference type="EMBL" id="KAH7837732.1"/>
    </source>
</evidence>
<evidence type="ECO:0000313" key="2">
    <source>
        <dbReference type="Proteomes" id="UP000828048"/>
    </source>
</evidence>
<sequence>MAVPTIIRPPTCSISLSCTPNCCSVPKKRNCLVSCCTPSESAPAPSEVRRRSEVSFCIGTHLIPHPNKVDKGGEDAFFVSSYNGGVIAVADGVSGWAEQNVDPSLFSRELMAHASDFVGDEEVNYDPQILMRKAHAATSSRGSATVIVAMLERNGTLKIANVGDCGLRVIRKGQIIFSTSAQEHYFDCPYQLSSEVVGQTYLDATVISVQLMEGDIIVMGSDGLFDNIFNSEILSTVSKYSDVAETAKALASLAHNHSMDSSFDSPYSSEARTRGYDVPWWKKIAGIKLTGGKLDDITVIVGQDYTSKFSEYKIAGDLSMVLCTFRIVGENYQKPERL</sequence>